<evidence type="ECO:0000256" key="4">
    <source>
        <dbReference type="SAM" id="SignalP"/>
    </source>
</evidence>
<dbReference type="SUPFAM" id="SSF47565">
    <property type="entry name" value="Insect pheromone/odorant-binding proteins"/>
    <property type="match status" value="1"/>
</dbReference>
<reference evidence="5" key="1">
    <citation type="submission" date="2021-12" db="EMBL/GenBank/DDBJ databases">
        <authorList>
            <person name="King R."/>
        </authorList>
    </citation>
    <scope>NUCLEOTIDE SEQUENCE</scope>
</reference>
<dbReference type="SMART" id="SM00708">
    <property type="entry name" value="PhBP"/>
    <property type="match status" value="1"/>
</dbReference>
<accession>A0A9N9RFP6</accession>
<feature type="disulfide bond" evidence="3">
    <location>
        <begin position="120"/>
        <end position="140"/>
    </location>
</feature>
<feature type="signal peptide" evidence="4">
    <location>
        <begin position="1"/>
        <end position="23"/>
    </location>
</feature>
<dbReference type="Proteomes" id="UP001153714">
    <property type="component" value="Chromosome 8"/>
</dbReference>
<dbReference type="PRINTS" id="PR00484">
    <property type="entry name" value="PBPGOBP"/>
</dbReference>
<feature type="chain" id="PRO_5040434779" description="Pheromone binding protein 2" evidence="4">
    <location>
        <begin position="24"/>
        <end position="166"/>
    </location>
</feature>
<dbReference type="Pfam" id="PF01395">
    <property type="entry name" value="PBP_GOBP"/>
    <property type="match status" value="1"/>
</dbReference>
<evidence type="ECO:0000256" key="2">
    <source>
        <dbReference type="ARBA" id="ARBA00022448"/>
    </source>
</evidence>
<evidence type="ECO:0008006" key="7">
    <source>
        <dbReference type="Google" id="ProtNLM"/>
    </source>
</evidence>
<feature type="disulfide bond" evidence="3">
    <location>
        <begin position="73"/>
        <end position="131"/>
    </location>
</feature>
<keyword evidence="3" id="KW-1015">Disulfide bond</keyword>
<dbReference type="OrthoDB" id="7413278at2759"/>
<dbReference type="EMBL" id="OU893339">
    <property type="protein sequence ID" value="CAG9796001.1"/>
    <property type="molecule type" value="Genomic_DNA"/>
</dbReference>
<keyword evidence="2" id="KW-0813">Transport</keyword>
<keyword evidence="4" id="KW-0732">Signal</keyword>
<dbReference type="InterPro" id="IPR006170">
    <property type="entry name" value="PBP/GOBP"/>
</dbReference>
<reference evidence="5" key="2">
    <citation type="submission" date="2022-10" db="EMBL/GenBank/DDBJ databases">
        <authorList>
            <consortium name="ENA_rothamsted_submissions"/>
            <consortium name="culmorum"/>
            <person name="King R."/>
        </authorList>
    </citation>
    <scope>NUCLEOTIDE SEQUENCE</scope>
</reference>
<protein>
    <recommendedName>
        <fullName evidence="7">Pheromone binding protein 2</fullName>
    </recommendedName>
</protein>
<dbReference type="Gene3D" id="1.10.238.20">
    <property type="entry name" value="Pheromone/general odorant binding protein domain"/>
    <property type="match status" value="1"/>
</dbReference>
<dbReference type="InterPro" id="IPR036728">
    <property type="entry name" value="PBP_GOBP_sf"/>
</dbReference>
<dbReference type="AlphaFoldDB" id="A0A9N9RFP6"/>
<evidence type="ECO:0000313" key="6">
    <source>
        <dbReference type="Proteomes" id="UP001153714"/>
    </source>
</evidence>
<keyword evidence="6" id="KW-1185">Reference proteome</keyword>
<dbReference type="PIRSF" id="PIRSF015604">
    <property type="entry name" value="Odorant/phero_bd"/>
    <property type="match status" value="1"/>
</dbReference>
<evidence type="ECO:0000256" key="1">
    <source>
        <dbReference type="ARBA" id="ARBA00008098"/>
    </source>
</evidence>
<dbReference type="CDD" id="cd23992">
    <property type="entry name" value="PBP_GOBP"/>
    <property type="match status" value="1"/>
</dbReference>
<sequence length="166" mass="18808">MREAKMLVLVVMVFLMMNVMVDSSQTVMKSMTKNFLKAYEVCLKEYNIREGTTNQILSFWKEDFTTSSRDVGCAIYCLSTKLDLIDPEGKLHHGNAANFAMKHGSGEEMAKKIVEFLHSCEQSTPANEDKCMHALDIAMCFKKEVHAVGWAPDPEVLFDEIIAEMQ</sequence>
<gene>
    <name evidence="5" type="ORF">DIATSA_LOCUS13228</name>
</gene>
<proteinExistence type="inferred from homology"/>
<evidence type="ECO:0000256" key="3">
    <source>
        <dbReference type="PIRSR" id="PIRSR015604-1"/>
    </source>
</evidence>
<evidence type="ECO:0000313" key="5">
    <source>
        <dbReference type="EMBL" id="CAG9796001.1"/>
    </source>
</evidence>
<comment type="similarity">
    <text evidence="1">Belongs to the PBP/GOBP family.</text>
</comment>
<organism evidence="5 6">
    <name type="scientific">Diatraea saccharalis</name>
    <name type="common">sugarcane borer</name>
    <dbReference type="NCBI Taxonomy" id="40085"/>
    <lineage>
        <taxon>Eukaryota</taxon>
        <taxon>Metazoa</taxon>
        <taxon>Ecdysozoa</taxon>
        <taxon>Arthropoda</taxon>
        <taxon>Hexapoda</taxon>
        <taxon>Insecta</taxon>
        <taxon>Pterygota</taxon>
        <taxon>Neoptera</taxon>
        <taxon>Endopterygota</taxon>
        <taxon>Lepidoptera</taxon>
        <taxon>Glossata</taxon>
        <taxon>Ditrysia</taxon>
        <taxon>Pyraloidea</taxon>
        <taxon>Crambidae</taxon>
        <taxon>Crambinae</taxon>
        <taxon>Diatraea</taxon>
    </lineage>
</organism>
<name>A0A9N9RFP6_9NEOP</name>
<feature type="disulfide bond" evidence="3">
    <location>
        <begin position="42"/>
        <end position="77"/>
    </location>
</feature>
<dbReference type="InterPro" id="IPR006072">
    <property type="entry name" value="Odorant/phero-bd_Lep"/>
</dbReference>
<dbReference type="GO" id="GO:0005549">
    <property type="term" value="F:odorant binding"/>
    <property type="evidence" value="ECO:0007669"/>
    <property type="project" value="InterPro"/>
</dbReference>